<comment type="caution">
    <text evidence="2">The sequence shown here is derived from an EMBL/GenBank/DDBJ whole genome shotgun (WGS) entry which is preliminary data.</text>
</comment>
<proteinExistence type="predicted"/>
<accession>A0A177TVY7</accession>
<protein>
    <recommendedName>
        <fullName evidence="4">Fe2OG dioxygenase domain-containing protein</fullName>
    </recommendedName>
</protein>
<reference evidence="2" key="2">
    <citation type="journal article" date="2019" name="IMA Fungus">
        <title>Genome sequencing and comparison of five Tilletia species to identify candidate genes for the detection of regulated species infecting wheat.</title>
        <authorList>
            <person name="Nguyen H.D.T."/>
            <person name="Sultana T."/>
            <person name="Kesanakurti P."/>
            <person name="Hambleton S."/>
        </authorList>
    </citation>
    <scope>NUCLEOTIDE SEQUENCE</scope>
    <source>
        <strain evidence="2">DAOMC 236416</strain>
    </source>
</reference>
<organism evidence="2 3">
    <name type="scientific">Tilletia indica</name>
    <dbReference type="NCBI Taxonomy" id="43049"/>
    <lineage>
        <taxon>Eukaryota</taxon>
        <taxon>Fungi</taxon>
        <taxon>Dikarya</taxon>
        <taxon>Basidiomycota</taxon>
        <taxon>Ustilaginomycotina</taxon>
        <taxon>Exobasidiomycetes</taxon>
        <taxon>Tilletiales</taxon>
        <taxon>Tilletiaceae</taxon>
        <taxon>Tilletia</taxon>
    </lineage>
</organism>
<feature type="region of interest" description="Disordered" evidence="1">
    <location>
        <begin position="145"/>
        <end position="179"/>
    </location>
</feature>
<dbReference type="EMBL" id="LWDF02000048">
    <property type="protein sequence ID" value="KAE8259058.1"/>
    <property type="molecule type" value="Genomic_DNA"/>
</dbReference>
<reference evidence="2" key="1">
    <citation type="submission" date="2016-04" db="EMBL/GenBank/DDBJ databases">
        <authorList>
            <person name="Nguyen H.D."/>
            <person name="Samba Siva P."/>
            <person name="Cullis J."/>
            <person name="Levesque C.A."/>
            <person name="Hambleton S."/>
        </authorList>
    </citation>
    <scope>NUCLEOTIDE SEQUENCE</scope>
    <source>
        <strain evidence="2">DAOMC 236416</strain>
    </source>
</reference>
<dbReference type="PANTHER" id="PTHR41677">
    <property type="entry name" value="YALI0B19030P"/>
    <property type="match status" value="1"/>
</dbReference>
<feature type="compositionally biased region" description="Polar residues" evidence="1">
    <location>
        <begin position="151"/>
        <end position="173"/>
    </location>
</feature>
<name>A0A177TVY7_9BASI</name>
<evidence type="ECO:0008006" key="4">
    <source>
        <dbReference type="Google" id="ProtNLM"/>
    </source>
</evidence>
<dbReference type="Proteomes" id="UP000077521">
    <property type="component" value="Unassembled WGS sequence"/>
</dbReference>
<dbReference type="PANTHER" id="PTHR41677:SF1">
    <property type="entry name" value="FE2OG DIOXYGENASE DOMAIN-CONTAINING PROTEIN"/>
    <property type="match status" value="1"/>
</dbReference>
<dbReference type="OrthoDB" id="10256055at2759"/>
<keyword evidence="3" id="KW-1185">Reference proteome</keyword>
<evidence type="ECO:0000313" key="2">
    <source>
        <dbReference type="EMBL" id="KAE8259058.1"/>
    </source>
</evidence>
<evidence type="ECO:0000256" key="1">
    <source>
        <dbReference type="SAM" id="MobiDB-lite"/>
    </source>
</evidence>
<gene>
    <name evidence="2" type="ORF">A4X13_0g1271</name>
</gene>
<sequence length="396" mass="43557">MSSQFDPNIHLAPYVEPEYRLSMKDLGLENAPAPTGVTAPFKLCTLEGVKALRRDLFRPEVLDRYMVYSDMTGNHCQLRGMASATARVVYDFWSAPETLAIVSKAAGCEVVPVFDLELGHVNIQVPKGMTRQQYAATLKEDPFASGAGHPANTTQESVAQNAETLSKRLQSSAPAEDAEPDMNNLVVGWHKDAYPIVVVLMLSDVSTMRGGETAIVRGDGSIIKAIGPEIGCAVVMQGGYIKHAALPCIGASERITMVTSFRPKNTAFRDVSNLRNIVTCSDWTELYDQWVQSRIEIVQDKLATYSRTLRERRRLLETMSSSDSTGRGGRPDLIAPTVDLAEFARVIDDVDDHLRRALAEMKPYDSDENPGFAWGRPAPLKMSITNTTFSQLTANL</sequence>
<evidence type="ECO:0000313" key="3">
    <source>
        <dbReference type="Proteomes" id="UP000077521"/>
    </source>
</evidence>
<dbReference type="AlphaFoldDB" id="A0A177TVY7"/>